<organism evidence="3 4">
    <name type="scientific">Apatococcus fuscideae</name>
    <dbReference type="NCBI Taxonomy" id="2026836"/>
    <lineage>
        <taxon>Eukaryota</taxon>
        <taxon>Viridiplantae</taxon>
        <taxon>Chlorophyta</taxon>
        <taxon>core chlorophytes</taxon>
        <taxon>Trebouxiophyceae</taxon>
        <taxon>Chlorellales</taxon>
        <taxon>Chlorellaceae</taxon>
        <taxon>Apatococcus</taxon>
    </lineage>
</organism>
<evidence type="ECO:0000313" key="4">
    <source>
        <dbReference type="Proteomes" id="UP001485043"/>
    </source>
</evidence>
<feature type="transmembrane region" description="Helical" evidence="2">
    <location>
        <begin position="63"/>
        <end position="84"/>
    </location>
</feature>
<accession>A0AAW1THM7</accession>
<protein>
    <submittedName>
        <fullName evidence="3">Uncharacterized protein</fullName>
    </submittedName>
</protein>
<name>A0AAW1THM7_9CHLO</name>
<keyword evidence="2" id="KW-0472">Membrane</keyword>
<evidence type="ECO:0000313" key="3">
    <source>
        <dbReference type="EMBL" id="KAK9867779.1"/>
    </source>
</evidence>
<dbReference type="InterPro" id="IPR019734">
    <property type="entry name" value="TPR_rpt"/>
</dbReference>
<gene>
    <name evidence="3" type="ORF">WJX84_008714</name>
</gene>
<dbReference type="PROSITE" id="PS50005">
    <property type="entry name" value="TPR"/>
    <property type="match status" value="1"/>
</dbReference>
<proteinExistence type="predicted"/>
<keyword evidence="2" id="KW-0812">Transmembrane</keyword>
<comment type="caution">
    <text evidence="3">The sequence shown here is derived from an EMBL/GenBank/DDBJ whole genome shotgun (WGS) entry which is preliminary data.</text>
</comment>
<dbReference type="SUPFAM" id="SSF48452">
    <property type="entry name" value="TPR-like"/>
    <property type="match status" value="1"/>
</dbReference>
<feature type="repeat" description="TPR" evidence="1">
    <location>
        <begin position="595"/>
        <end position="628"/>
    </location>
</feature>
<dbReference type="Gene3D" id="1.25.40.10">
    <property type="entry name" value="Tetratricopeptide repeat domain"/>
    <property type="match status" value="1"/>
</dbReference>
<keyword evidence="1" id="KW-0802">TPR repeat</keyword>
<dbReference type="InterPro" id="IPR011990">
    <property type="entry name" value="TPR-like_helical_dom_sf"/>
</dbReference>
<evidence type="ECO:0000256" key="1">
    <source>
        <dbReference type="PROSITE-ProRule" id="PRU00339"/>
    </source>
</evidence>
<dbReference type="EMBL" id="JALJOV010000065">
    <property type="protein sequence ID" value="KAK9867779.1"/>
    <property type="molecule type" value="Genomic_DNA"/>
</dbReference>
<dbReference type="Proteomes" id="UP001485043">
    <property type="component" value="Unassembled WGS sequence"/>
</dbReference>
<dbReference type="PANTHER" id="PTHR45588">
    <property type="entry name" value="TPR DOMAIN-CONTAINING PROTEIN"/>
    <property type="match status" value="1"/>
</dbReference>
<reference evidence="3 4" key="1">
    <citation type="journal article" date="2024" name="Nat. Commun.">
        <title>Phylogenomics reveals the evolutionary origins of lichenization in chlorophyte algae.</title>
        <authorList>
            <person name="Puginier C."/>
            <person name="Libourel C."/>
            <person name="Otte J."/>
            <person name="Skaloud P."/>
            <person name="Haon M."/>
            <person name="Grisel S."/>
            <person name="Petersen M."/>
            <person name="Berrin J.G."/>
            <person name="Delaux P.M."/>
            <person name="Dal Grande F."/>
            <person name="Keller J."/>
        </authorList>
    </citation>
    <scope>NUCLEOTIDE SEQUENCE [LARGE SCALE GENOMIC DNA]</scope>
    <source>
        <strain evidence="3 4">SAG 2523</strain>
    </source>
</reference>
<evidence type="ECO:0000256" key="2">
    <source>
        <dbReference type="SAM" id="Phobius"/>
    </source>
</evidence>
<dbReference type="AlphaFoldDB" id="A0AAW1THM7"/>
<keyword evidence="2" id="KW-1133">Transmembrane helix</keyword>
<dbReference type="PANTHER" id="PTHR45588:SF1">
    <property type="entry name" value="WW DOMAIN-CONTAINING PROTEIN"/>
    <property type="match status" value="1"/>
</dbReference>
<feature type="transmembrane region" description="Helical" evidence="2">
    <location>
        <begin position="6"/>
        <end position="26"/>
    </location>
</feature>
<keyword evidence="4" id="KW-1185">Reference proteome</keyword>
<sequence length="676" mass="73334">MFQLATSAELTCYSSLLAFVTVTAAVTELRRRTLRNSPASPKEAFEQNLDHTGHRSSVCCRSIVVSICGGIVLLFIVLTGWTWLPLKFAPGAQSQTCTIMSGVDRARFYSNLGGFTHTVLTFSPTAQKLIEAGFLEEWNYNQVEALQSFRLAAELDPSASMAPFGEAYALGPGANRALTNTRMPYPSFSPDDLPACREASKRAMRLAQAALAAKPNSDLAKKELAYASAAMHRFEADHEDSAWAAAESSYGIAFRDIGQTWQDPHALAMAAEAFMNVRQWDYQHENGTLTWAAQQAHELILEVLHVQPHNPLALHLHMHLVEATSALRAEQLTAAEAEGSAERIAFGKGPWWIGFGHLLHMPSHIFLRIGRYHDAVQANIHAYAADLADEGRCQTPYGPDHNMAMLISAAAMAGEVGTAETYSRRLTNLAKNFPQATVAAGGPHREASFLLLTWTMHGRWQDILKSPHPGPDDRGLCPARTNAYALAVWQFARTMALAAAAGGASPAAAAQNVTDELAALEAAAANIDPEEPTVPGLGMGIYGCDYHSLGTIYVLVGRARLLILKGQPAAAEGLLKQAVQIEKGMGYMEPPRLLQPVRHYLGYLLLHLGRFQDAQQVFEEDLVEHPDNGFALHGLIQSLNAQSPLSHGTADLRLKLQTALEHADVPLTSACPAFAS</sequence>